<comment type="caution">
    <text evidence="1">The sequence shown here is derived from an EMBL/GenBank/DDBJ whole genome shotgun (WGS) entry which is preliminary data.</text>
</comment>
<gene>
    <name evidence="1" type="ORF">Celaphus_00013690</name>
</gene>
<name>A0A212CCP7_CEREH</name>
<evidence type="ECO:0000313" key="2">
    <source>
        <dbReference type="Proteomes" id="UP000242450"/>
    </source>
</evidence>
<sequence length="63" mass="6757">MRAGQRPAEPLCAWAASHQTQHGWSESTSRKPDACRGLRKTLQGRVAVSAPCLGGRAAQEAKK</sequence>
<protein>
    <submittedName>
        <fullName evidence="1">Uncharacterized protein</fullName>
    </submittedName>
</protein>
<reference evidence="1 2" key="1">
    <citation type="journal article" date="2018" name="Mol. Genet. Genomics">
        <title>The red deer Cervus elaphus genome CerEla1.0: sequencing, annotating, genes, and chromosomes.</title>
        <authorList>
            <person name="Bana N.A."/>
            <person name="Nyiri A."/>
            <person name="Nagy J."/>
            <person name="Frank K."/>
            <person name="Nagy T."/>
            <person name="Steger V."/>
            <person name="Schiller M."/>
            <person name="Lakatos P."/>
            <person name="Sugar L."/>
            <person name="Horn P."/>
            <person name="Barta E."/>
            <person name="Orosz L."/>
        </authorList>
    </citation>
    <scope>NUCLEOTIDE SEQUENCE [LARGE SCALE GENOMIC DNA]</scope>
    <source>
        <strain evidence="1">Hungarian</strain>
    </source>
</reference>
<organism evidence="1 2">
    <name type="scientific">Cervus elaphus hippelaphus</name>
    <name type="common">European red deer</name>
    <dbReference type="NCBI Taxonomy" id="46360"/>
    <lineage>
        <taxon>Eukaryota</taxon>
        <taxon>Metazoa</taxon>
        <taxon>Chordata</taxon>
        <taxon>Craniata</taxon>
        <taxon>Vertebrata</taxon>
        <taxon>Euteleostomi</taxon>
        <taxon>Mammalia</taxon>
        <taxon>Eutheria</taxon>
        <taxon>Laurasiatheria</taxon>
        <taxon>Artiodactyla</taxon>
        <taxon>Ruminantia</taxon>
        <taxon>Pecora</taxon>
        <taxon>Cervidae</taxon>
        <taxon>Cervinae</taxon>
        <taxon>Cervus</taxon>
    </lineage>
</organism>
<evidence type="ECO:0000313" key="1">
    <source>
        <dbReference type="EMBL" id="OWK03745.1"/>
    </source>
</evidence>
<keyword evidence="2" id="KW-1185">Reference proteome</keyword>
<dbReference type="EMBL" id="MKHE01000022">
    <property type="protein sequence ID" value="OWK03745.1"/>
    <property type="molecule type" value="Genomic_DNA"/>
</dbReference>
<dbReference type="OrthoDB" id="9838500at2759"/>
<dbReference type="Proteomes" id="UP000242450">
    <property type="component" value="Chromosome 22"/>
</dbReference>
<proteinExistence type="predicted"/>
<dbReference type="AlphaFoldDB" id="A0A212CCP7"/>
<accession>A0A212CCP7</accession>